<evidence type="ECO:0000256" key="2">
    <source>
        <dbReference type="ARBA" id="ARBA00023125"/>
    </source>
</evidence>
<keyword evidence="1" id="KW-0805">Transcription regulation</keyword>
<sequence length="250" mass="28392">MKNKIPLYHKVYDYLLKKIEKEFNPGDLLPTQSEIAKETETSLITVKRAIKELEAMGYVESKAGKGTTVKKPQIVDSHVGVSSWTDSIIGQGKVPSTAWTKIEKKAPTHKVAAILGLKARQKTVYVERLRLIDNRPICLMYNEMPMHLVPGFNEEIKLEESIYTYLEENYGLIGVSADEEVYAREATAYEINILKLKSPIVLVIERTSYLQDDTPYESSCIIAAADSYVYRSRQINKTVDTEILRNLLTE</sequence>
<dbReference type="InterPro" id="IPR000524">
    <property type="entry name" value="Tscrpt_reg_HTH_GntR"/>
</dbReference>
<proteinExistence type="predicted"/>
<name>A0ABY1L0P7_9FLAO</name>
<dbReference type="CDD" id="cd07377">
    <property type="entry name" value="WHTH_GntR"/>
    <property type="match status" value="1"/>
</dbReference>
<dbReference type="RefSeq" id="WP_076456767.1">
    <property type="nucleotide sequence ID" value="NZ_FTOB01000007.1"/>
</dbReference>
<gene>
    <name evidence="5" type="ORF">SAMN05421766_107105</name>
</gene>
<dbReference type="Gene3D" id="1.10.10.10">
    <property type="entry name" value="Winged helix-like DNA-binding domain superfamily/Winged helix DNA-binding domain"/>
    <property type="match status" value="1"/>
</dbReference>
<dbReference type="SUPFAM" id="SSF46785">
    <property type="entry name" value="Winged helix' DNA-binding domain"/>
    <property type="match status" value="1"/>
</dbReference>
<dbReference type="PROSITE" id="PS50949">
    <property type="entry name" value="HTH_GNTR"/>
    <property type="match status" value="1"/>
</dbReference>
<dbReference type="Pfam" id="PF00392">
    <property type="entry name" value="GntR"/>
    <property type="match status" value="1"/>
</dbReference>
<dbReference type="InterPro" id="IPR036390">
    <property type="entry name" value="WH_DNA-bd_sf"/>
</dbReference>
<evidence type="ECO:0000256" key="3">
    <source>
        <dbReference type="ARBA" id="ARBA00023163"/>
    </source>
</evidence>
<dbReference type="SMART" id="SM00345">
    <property type="entry name" value="HTH_GNTR"/>
    <property type="match status" value="1"/>
</dbReference>
<evidence type="ECO:0000259" key="4">
    <source>
        <dbReference type="PROSITE" id="PS50949"/>
    </source>
</evidence>
<accession>A0ABY1L0P7</accession>
<dbReference type="Gene3D" id="3.40.1410.10">
    <property type="entry name" value="Chorismate lyase-like"/>
    <property type="match status" value="1"/>
</dbReference>
<keyword evidence="2" id="KW-0238">DNA-binding</keyword>
<dbReference type="InterPro" id="IPR050679">
    <property type="entry name" value="Bact_HTH_transcr_reg"/>
</dbReference>
<dbReference type="SUPFAM" id="SSF64288">
    <property type="entry name" value="Chorismate lyase-like"/>
    <property type="match status" value="1"/>
</dbReference>
<organism evidence="5 6">
    <name type="scientific">Zobellia uliginosa</name>
    <dbReference type="NCBI Taxonomy" id="143224"/>
    <lineage>
        <taxon>Bacteria</taxon>
        <taxon>Pseudomonadati</taxon>
        <taxon>Bacteroidota</taxon>
        <taxon>Flavobacteriia</taxon>
        <taxon>Flavobacteriales</taxon>
        <taxon>Flavobacteriaceae</taxon>
        <taxon>Zobellia</taxon>
    </lineage>
</organism>
<dbReference type="Pfam" id="PF07702">
    <property type="entry name" value="UTRA"/>
    <property type="match status" value="1"/>
</dbReference>
<dbReference type="InterPro" id="IPR011663">
    <property type="entry name" value="UTRA"/>
</dbReference>
<dbReference type="PANTHER" id="PTHR44846">
    <property type="entry name" value="MANNOSYL-D-GLYCERATE TRANSPORT/METABOLISM SYSTEM REPRESSOR MNGR-RELATED"/>
    <property type="match status" value="1"/>
</dbReference>
<dbReference type="InterPro" id="IPR036388">
    <property type="entry name" value="WH-like_DNA-bd_sf"/>
</dbReference>
<keyword evidence="6" id="KW-1185">Reference proteome</keyword>
<dbReference type="EMBL" id="FTOB01000007">
    <property type="protein sequence ID" value="SIT02980.1"/>
    <property type="molecule type" value="Genomic_DNA"/>
</dbReference>
<dbReference type="PANTHER" id="PTHR44846:SF1">
    <property type="entry name" value="MANNOSYL-D-GLYCERATE TRANSPORT_METABOLISM SYSTEM REPRESSOR MNGR-RELATED"/>
    <property type="match status" value="1"/>
</dbReference>
<dbReference type="Proteomes" id="UP000185728">
    <property type="component" value="Unassembled WGS sequence"/>
</dbReference>
<reference evidence="5 6" key="1">
    <citation type="submission" date="2017-01" db="EMBL/GenBank/DDBJ databases">
        <authorList>
            <person name="Varghese N."/>
            <person name="Submissions S."/>
        </authorList>
    </citation>
    <scope>NUCLEOTIDE SEQUENCE [LARGE SCALE GENOMIC DNA]</scope>
    <source>
        <strain evidence="5 6">DSM 2061</strain>
    </source>
</reference>
<evidence type="ECO:0000313" key="6">
    <source>
        <dbReference type="Proteomes" id="UP000185728"/>
    </source>
</evidence>
<feature type="domain" description="HTH gntR-type" evidence="4">
    <location>
        <begin position="5"/>
        <end position="72"/>
    </location>
</feature>
<comment type="caution">
    <text evidence="5">The sequence shown here is derived from an EMBL/GenBank/DDBJ whole genome shotgun (WGS) entry which is preliminary data.</text>
</comment>
<keyword evidence="3" id="KW-0804">Transcription</keyword>
<evidence type="ECO:0000256" key="1">
    <source>
        <dbReference type="ARBA" id="ARBA00023015"/>
    </source>
</evidence>
<dbReference type="InterPro" id="IPR028978">
    <property type="entry name" value="Chorismate_lyase_/UTRA_dom_sf"/>
</dbReference>
<evidence type="ECO:0000313" key="5">
    <source>
        <dbReference type="EMBL" id="SIT02980.1"/>
    </source>
</evidence>
<protein>
    <submittedName>
        <fullName evidence="5">Transcriptional regulator, GntR family</fullName>
    </submittedName>
</protein>
<dbReference type="SMART" id="SM00866">
    <property type="entry name" value="UTRA"/>
    <property type="match status" value="1"/>
</dbReference>